<dbReference type="EMBL" id="CAADFT010000075">
    <property type="protein sequence ID" value="VFK47032.1"/>
    <property type="molecule type" value="Genomic_DNA"/>
</dbReference>
<feature type="region of interest" description="Disordered" evidence="1">
    <location>
        <begin position="1"/>
        <end position="46"/>
    </location>
</feature>
<gene>
    <name evidence="2" type="ORF">BECKTC1821E_GA0114239_10753</name>
</gene>
<protein>
    <submittedName>
        <fullName evidence="2">Uncharacterized protein</fullName>
    </submittedName>
</protein>
<dbReference type="AlphaFoldDB" id="A0A450YZV5"/>
<organism evidence="2">
    <name type="scientific">Candidatus Kentrum sp. TC</name>
    <dbReference type="NCBI Taxonomy" id="2126339"/>
    <lineage>
        <taxon>Bacteria</taxon>
        <taxon>Pseudomonadati</taxon>
        <taxon>Pseudomonadota</taxon>
        <taxon>Gammaproteobacteria</taxon>
        <taxon>Candidatus Kentrum</taxon>
    </lineage>
</organism>
<name>A0A450YZV5_9GAMM</name>
<evidence type="ECO:0000256" key="1">
    <source>
        <dbReference type="SAM" id="MobiDB-lite"/>
    </source>
</evidence>
<reference evidence="2" key="1">
    <citation type="submission" date="2019-02" db="EMBL/GenBank/DDBJ databases">
        <authorList>
            <person name="Gruber-Vodicka R. H."/>
            <person name="Seah K. B. B."/>
        </authorList>
    </citation>
    <scope>NUCLEOTIDE SEQUENCE</scope>
    <source>
        <strain evidence="2">BECK_BZ125</strain>
    </source>
</reference>
<sequence>MNRISSKIESANFLAGKKPTIERQEYPMRIVSKTKPTPPLPGDGGLPDRIERFEPLIADVDVGAAQHLASSRVVETRNRCHGHFNSPGWMPVTPFGAI</sequence>
<proteinExistence type="predicted"/>
<accession>A0A450YZV5</accession>
<evidence type="ECO:0000313" key="2">
    <source>
        <dbReference type="EMBL" id="VFK47032.1"/>
    </source>
</evidence>